<sequence length="171" mass="19502">MVFLKRKISSRLFVTAMFILVLLLLSLSIVVLGGCAADNLVFSSGQIDARKSLFDARACGVRQNYVRELTVTSAILFPHYQIPLSLHSESSDFDGRRAFLERQKASAEYRYSDAIYGCHSKFFVNACLDRAKNKHRKVLSWIRSQRLALEADLRRARAQARDARFNDQNKP</sequence>
<dbReference type="PROSITE" id="PS51257">
    <property type="entry name" value="PROKAR_LIPOPROTEIN"/>
    <property type="match status" value="1"/>
</dbReference>
<name>A0ABX5FEP5_9BURK</name>
<dbReference type="RefSeq" id="WP_146128570.1">
    <property type="nucleotide sequence ID" value="NZ_MUHY01000001.1"/>
</dbReference>
<gene>
    <name evidence="1" type="ORF">BZL35_00413</name>
</gene>
<protein>
    <recommendedName>
        <fullName evidence="3">Lysozyme inhibitor LprI N-terminal domain-containing protein</fullName>
    </recommendedName>
</protein>
<dbReference type="Proteomes" id="UP000242660">
    <property type="component" value="Unassembled WGS sequence"/>
</dbReference>
<evidence type="ECO:0000313" key="1">
    <source>
        <dbReference type="EMBL" id="PSB92179.1"/>
    </source>
</evidence>
<dbReference type="EMBL" id="MUHY01000001">
    <property type="protein sequence ID" value="PSB92179.1"/>
    <property type="molecule type" value="Genomic_DNA"/>
</dbReference>
<evidence type="ECO:0008006" key="3">
    <source>
        <dbReference type="Google" id="ProtNLM"/>
    </source>
</evidence>
<accession>A0ABX5FEP5</accession>
<reference evidence="1 2" key="1">
    <citation type="journal article" date="2017" name="Front. Microbiol.">
        <title>Genome of Ca. Pandoraea novymonadis, an Endosymbiotic Bacterium of the Trypanosomatid Novymonas esmeraldas.</title>
        <authorList>
            <person name="Kostygov A.Y."/>
            <person name="Butenko A."/>
            <person name="Nenarokova A."/>
            <person name="Tashyreva D."/>
            <person name="Flegontov P."/>
            <person name="Lukes J."/>
            <person name="Yurchenko V."/>
        </authorList>
    </citation>
    <scope>NUCLEOTIDE SEQUENCE [LARGE SCALE GENOMIC DNA]</scope>
    <source>
        <strain evidence="1 2">E262</strain>
    </source>
</reference>
<comment type="caution">
    <text evidence="1">The sequence shown here is derived from an EMBL/GenBank/DDBJ whole genome shotgun (WGS) entry which is preliminary data.</text>
</comment>
<organism evidence="1 2">
    <name type="scientific">Candidatus Pandoraea novymonadis</name>
    <dbReference type="NCBI Taxonomy" id="1808959"/>
    <lineage>
        <taxon>Bacteria</taxon>
        <taxon>Pseudomonadati</taxon>
        <taxon>Pseudomonadota</taxon>
        <taxon>Betaproteobacteria</taxon>
        <taxon>Burkholderiales</taxon>
        <taxon>Burkholderiaceae</taxon>
        <taxon>Pandoraea</taxon>
    </lineage>
</organism>
<proteinExistence type="predicted"/>
<evidence type="ECO:0000313" key="2">
    <source>
        <dbReference type="Proteomes" id="UP000242660"/>
    </source>
</evidence>
<keyword evidence="2" id="KW-1185">Reference proteome</keyword>